<evidence type="ECO:0000256" key="1">
    <source>
        <dbReference type="ARBA" id="ARBA00022630"/>
    </source>
</evidence>
<dbReference type="GO" id="GO:0016491">
    <property type="term" value="F:oxidoreductase activity"/>
    <property type="evidence" value="ECO:0007669"/>
    <property type="project" value="UniProtKB-KW"/>
</dbReference>
<evidence type="ECO:0000256" key="3">
    <source>
        <dbReference type="SAM" id="MobiDB-lite"/>
    </source>
</evidence>
<dbReference type="InterPro" id="IPR003953">
    <property type="entry name" value="FAD-dep_OxRdtase_2_FAD-bd"/>
</dbReference>
<feature type="compositionally biased region" description="Polar residues" evidence="3">
    <location>
        <begin position="191"/>
        <end position="202"/>
    </location>
</feature>
<dbReference type="EMBL" id="JAEKNQ010000024">
    <property type="protein sequence ID" value="MBJ7602798.1"/>
    <property type="molecule type" value="Genomic_DNA"/>
</dbReference>
<dbReference type="Pfam" id="PF00890">
    <property type="entry name" value="FAD_binding_2"/>
    <property type="match status" value="1"/>
</dbReference>
<comment type="caution">
    <text evidence="5">The sequence shown here is derived from an EMBL/GenBank/DDBJ whole genome shotgun (WGS) entry which is preliminary data.</text>
</comment>
<evidence type="ECO:0000313" key="5">
    <source>
        <dbReference type="EMBL" id="MBJ7602798.1"/>
    </source>
</evidence>
<dbReference type="InterPro" id="IPR030664">
    <property type="entry name" value="SdhA/FrdA/AprA"/>
</dbReference>
<dbReference type="PANTHER" id="PTHR11632:SF51">
    <property type="entry name" value="SUCCINATE DEHYDROGENASE [UBIQUINONE] FLAVOPROTEIN SUBUNIT, MITOCHONDRIAL"/>
    <property type="match status" value="1"/>
</dbReference>
<dbReference type="InterPro" id="IPR036188">
    <property type="entry name" value="FAD/NAD-bd_sf"/>
</dbReference>
<proteinExistence type="predicted"/>
<organism evidence="5 6">
    <name type="scientific">Candidatus Dormiibacter inghamiae</name>
    <dbReference type="NCBI Taxonomy" id="3127013"/>
    <lineage>
        <taxon>Bacteria</taxon>
        <taxon>Bacillati</taxon>
        <taxon>Candidatus Dormiibacterota</taxon>
        <taxon>Candidatus Dormibacteria</taxon>
        <taxon>Candidatus Dormibacterales</taxon>
        <taxon>Candidatus Dormibacteraceae</taxon>
        <taxon>Candidatus Dormiibacter</taxon>
    </lineage>
</organism>
<evidence type="ECO:0000313" key="6">
    <source>
        <dbReference type="Proteomes" id="UP000620075"/>
    </source>
</evidence>
<dbReference type="Gene3D" id="3.50.50.60">
    <property type="entry name" value="FAD/NAD(P)-binding domain"/>
    <property type="match status" value="1"/>
</dbReference>
<dbReference type="PANTHER" id="PTHR11632">
    <property type="entry name" value="SUCCINATE DEHYDROGENASE 2 FLAVOPROTEIN SUBUNIT"/>
    <property type="match status" value="1"/>
</dbReference>
<feature type="domain" description="FAD-dependent oxidoreductase 2 FAD-binding" evidence="4">
    <location>
        <begin position="17"/>
        <end position="133"/>
    </location>
</feature>
<dbReference type="SUPFAM" id="SSF51905">
    <property type="entry name" value="FAD/NAD(P)-binding domain"/>
    <property type="match status" value="1"/>
</dbReference>
<keyword evidence="2" id="KW-0560">Oxidoreductase</keyword>
<sequence>MARGVGDDAGIVPHIDGGAAGMYAAIEASRHDADVLLLDKSLVGRGGATVMAQMTVAAAIGHAEPDDWRLHLQDTMKSGKGLNDGSLASLLCSEGPERILETRQMGVRWAADGDLLRQVDAPGHSRRRCCYIGSLGTGIGVSNGLQRGGWSPPSPMASSWPATLCTPSLLCEVRAAILTTSTPNSTGPSTVASPLSTRSSAT</sequence>
<keyword evidence="1" id="KW-0285">Flavoprotein</keyword>
<dbReference type="Proteomes" id="UP000620075">
    <property type="component" value="Unassembled WGS sequence"/>
</dbReference>
<name>A0A934KHJ8_9BACT</name>
<reference evidence="5 6" key="1">
    <citation type="submission" date="2020-10" db="EMBL/GenBank/DDBJ databases">
        <title>Ca. Dormibacterota MAGs.</title>
        <authorList>
            <person name="Montgomery K."/>
        </authorList>
    </citation>
    <scope>NUCLEOTIDE SEQUENCE [LARGE SCALE GENOMIC DNA]</scope>
    <source>
        <strain evidence="5">SC8811_S16_3</strain>
    </source>
</reference>
<gene>
    <name evidence="5" type="ORF">JF888_06345</name>
</gene>
<dbReference type="AlphaFoldDB" id="A0A934KHJ8"/>
<evidence type="ECO:0000256" key="2">
    <source>
        <dbReference type="ARBA" id="ARBA00023002"/>
    </source>
</evidence>
<evidence type="ECO:0000259" key="4">
    <source>
        <dbReference type="Pfam" id="PF00890"/>
    </source>
</evidence>
<accession>A0A934KHJ8</accession>
<protein>
    <submittedName>
        <fullName evidence="5">FAD-binding protein</fullName>
    </submittedName>
</protein>
<feature type="region of interest" description="Disordered" evidence="3">
    <location>
        <begin position="182"/>
        <end position="202"/>
    </location>
</feature>